<feature type="active site" description="Nucleophile; methyl group acceptor" evidence="9">
    <location>
        <position position="132"/>
    </location>
</feature>
<comment type="function">
    <text evidence="9">Involved in the cellular defense against the biological effects of O6-methylguanine (O6-MeG) and O4-methylthymine (O4-MeT) in DNA. Repairs the methylated nucleobase in DNA by stoichiometrically transferring the methyl group to a cysteine residue in the enzyme. This is a suicide reaction: the enzyme is irreversibly inactivated.</text>
</comment>
<evidence type="ECO:0000313" key="13">
    <source>
        <dbReference type="Proteomes" id="UP000246964"/>
    </source>
</evidence>
<dbReference type="GO" id="GO:0006307">
    <property type="term" value="P:DNA alkylation repair"/>
    <property type="evidence" value="ECO:0007669"/>
    <property type="project" value="UniProtKB-UniRule"/>
</dbReference>
<dbReference type="InterPro" id="IPR001497">
    <property type="entry name" value="MethylDNA_cys_MeTrfase_AS"/>
</dbReference>
<dbReference type="GO" id="GO:0032259">
    <property type="term" value="P:methylation"/>
    <property type="evidence" value="ECO:0007669"/>
    <property type="project" value="UniProtKB-KW"/>
</dbReference>
<dbReference type="Gene3D" id="1.10.10.10">
    <property type="entry name" value="Winged helix-like DNA-binding domain superfamily/Winged helix DNA-binding domain"/>
    <property type="match status" value="1"/>
</dbReference>
<dbReference type="InterPro" id="IPR014048">
    <property type="entry name" value="MethylDNA_cys_MeTrfase_DNA-bd"/>
</dbReference>
<name>A0A317Q9X4_9GAMM</name>
<comment type="catalytic activity">
    <reaction evidence="8 9">
        <text>a 6-O-methyl-2'-deoxyguanosine in DNA + L-cysteinyl-[protein] = S-methyl-L-cysteinyl-[protein] + a 2'-deoxyguanosine in DNA</text>
        <dbReference type="Rhea" id="RHEA:24000"/>
        <dbReference type="Rhea" id="RHEA-COMP:10131"/>
        <dbReference type="Rhea" id="RHEA-COMP:10132"/>
        <dbReference type="Rhea" id="RHEA-COMP:11367"/>
        <dbReference type="Rhea" id="RHEA-COMP:11368"/>
        <dbReference type="ChEBI" id="CHEBI:29950"/>
        <dbReference type="ChEBI" id="CHEBI:82612"/>
        <dbReference type="ChEBI" id="CHEBI:85445"/>
        <dbReference type="ChEBI" id="CHEBI:85448"/>
        <dbReference type="EC" id="2.1.1.63"/>
    </reaction>
</comment>
<evidence type="ECO:0000256" key="3">
    <source>
        <dbReference type="ARBA" id="ARBA00022490"/>
    </source>
</evidence>
<evidence type="ECO:0000313" key="12">
    <source>
        <dbReference type="EMBL" id="PWW14110.1"/>
    </source>
</evidence>
<dbReference type="EC" id="2.1.1.63" evidence="9"/>
<dbReference type="NCBIfam" id="TIGR00589">
    <property type="entry name" value="ogt"/>
    <property type="match status" value="1"/>
</dbReference>
<dbReference type="Gene3D" id="3.30.160.70">
    <property type="entry name" value="Methylated DNA-protein cysteine methyltransferase domain"/>
    <property type="match status" value="1"/>
</dbReference>
<evidence type="ECO:0000256" key="4">
    <source>
        <dbReference type="ARBA" id="ARBA00022603"/>
    </source>
</evidence>
<dbReference type="GO" id="GO:0003908">
    <property type="term" value="F:methylated-DNA-[protein]-cysteine S-methyltransferase activity"/>
    <property type="evidence" value="ECO:0007669"/>
    <property type="project" value="UniProtKB-UniRule"/>
</dbReference>
<evidence type="ECO:0000256" key="8">
    <source>
        <dbReference type="ARBA" id="ARBA00049348"/>
    </source>
</evidence>
<dbReference type="Pfam" id="PF02870">
    <property type="entry name" value="Methyltransf_1N"/>
    <property type="match status" value="1"/>
</dbReference>
<organism evidence="12 13">
    <name type="scientific">Pseudidiomarina maritima</name>
    <dbReference type="NCBI Taxonomy" id="519453"/>
    <lineage>
        <taxon>Bacteria</taxon>
        <taxon>Pseudomonadati</taxon>
        <taxon>Pseudomonadota</taxon>
        <taxon>Gammaproteobacteria</taxon>
        <taxon>Alteromonadales</taxon>
        <taxon>Idiomarinaceae</taxon>
        <taxon>Pseudidiomarina</taxon>
    </lineage>
</organism>
<dbReference type="EMBL" id="QGTT01000004">
    <property type="protein sequence ID" value="PWW14110.1"/>
    <property type="molecule type" value="Genomic_DNA"/>
</dbReference>
<evidence type="ECO:0000256" key="5">
    <source>
        <dbReference type="ARBA" id="ARBA00022679"/>
    </source>
</evidence>
<evidence type="ECO:0000256" key="9">
    <source>
        <dbReference type="HAMAP-Rule" id="MF_00772"/>
    </source>
</evidence>
<dbReference type="GO" id="GO:0005737">
    <property type="term" value="C:cytoplasm"/>
    <property type="evidence" value="ECO:0007669"/>
    <property type="project" value="UniProtKB-SubCell"/>
</dbReference>
<evidence type="ECO:0000256" key="1">
    <source>
        <dbReference type="ARBA" id="ARBA00001286"/>
    </source>
</evidence>
<reference evidence="12 13" key="1">
    <citation type="submission" date="2018-05" db="EMBL/GenBank/DDBJ databases">
        <title>Freshwater and sediment microbial communities from various areas in North America, analyzing microbe dynamics in response to fracking.</title>
        <authorList>
            <person name="Lamendella R."/>
        </authorList>
    </citation>
    <scope>NUCLEOTIDE SEQUENCE [LARGE SCALE GENOMIC DNA]</scope>
    <source>
        <strain evidence="12 13">125B1</strain>
    </source>
</reference>
<evidence type="ECO:0000259" key="11">
    <source>
        <dbReference type="Pfam" id="PF02870"/>
    </source>
</evidence>
<sequence>MIFQQAIVSPLGPLIITSRRDLNERNIKGVREAITAIDFVAEPDALAAPSALTEQAAKQLEAYFAGQLTQFDLPLAAAGTEFQQQVWQALCTIPYGTTVSYQTIANSIAKPKAVRAVGMANSRNPIAIVIPCHRVIGANGTLTGYAGGLDKKEALLRLEGSW</sequence>
<dbReference type="FunFam" id="1.10.10.10:FF:000214">
    <property type="entry name" value="Methylated-DNA--protein-cysteine methyltransferase"/>
    <property type="match status" value="1"/>
</dbReference>
<dbReference type="SUPFAM" id="SSF46767">
    <property type="entry name" value="Methylated DNA-protein cysteine methyltransferase, C-terminal domain"/>
    <property type="match status" value="1"/>
</dbReference>
<dbReference type="AlphaFoldDB" id="A0A317Q9X4"/>
<dbReference type="PANTHER" id="PTHR10815:SF5">
    <property type="entry name" value="METHYLATED-DNA--PROTEIN-CYSTEINE METHYLTRANSFERASE"/>
    <property type="match status" value="1"/>
</dbReference>
<dbReference type="CDD" id="cd06445">
    <property type="entry name" value="ATase"/>
    <property type="match status" value="1"/>
</dbReference>
<comment type="miscellaneous">
    <text evidence="9">This enzyme catalyzes only one turnover and therefore is not strictly catalytic. According to one definition, an enzyme is a biocatalyst that acts repeatedly and over many reaction cycles.</text>
</comment>
<dbReference type="InterPro" id="IPR008332">
    <property type="entry name" value="MethylG_MeTrfase_N"/>
</dbReference>
<comment type="caution">
    <text evidence="12">The sequence shown here is derived from an EMBL/GenBank/DDBJ whole genome shotgun (WGS) entry which is preliminary data.</text>
</comment>
<keyword evidence="7 9" id="KW-0234">DNA repair</keyword>
<dbReference type="InterPro" id="IPR036631">
    <property type="entry name" value="MGMT_N_sf"/>
</dbReference>
<dbReference type="PANTHER" id="PTHR10815">
    <property type="entry name" value="METHYLATED-DNA--PROTEIN-CYSTEINE METHYLTRANSFERASE"/>
    <property type="match status" value="1"/>
</dbReference>
<comment type="subcellular location">
    <subcellularLocation>
        <location evidence="9">Cytoplasm</location>
    </subcellularLocation>
</comment>
<evidence type="ECO:0000259" key="10">
    <source>
        <dbReference type="Pfam" id="PF01035"/>
    </source>
</evidence>
<evidence type="ECO:0000256" key="6">
    <source>
        <dbReference type="ARBA" id="ARBA00022763"/>
    </source>
</evidence>
<dbReference type="Proteomes" id="UP000246964">
    <property type="component" value="Unassembled WGS sequence"/>
</dbReference>
<dbReference type="Pfam" id="PF01035">
    <property type="entry name" value="DNA_binding_1"/>
    <property type="match status" value="1"/>
</dbReference>
<dbReference type="HAMAP" id="MF_00772">
    <property type="entry name" value="OGT"/>
    <property type="match status" value="1"/>
</dbReference>
<dbReference type="OrthoDB" id="9811249at2"/>
<keyword evidence="5 9" id="KW-0808">Transferase</keyword>
<dbReference type="InterPro" id="IPR036217">
    <property type="entry name" value="MethylDNA_cys_MeTrfase_DNAb"/>
</dbReference>
<dbReference type="InterPro" id="IPR023546">
    <property type="entry name" value="MGMT"/>
</dbReference>
<keyword evidence="13" id="KW-1185">Reference proteome</keyword>
<dbReference type="PROSITE" id="PS00374">
    <property type="entry name" value="MGMT"/>
    <property type="match status" value="1"/>
</dbReference>
<comment type="similarity">
    <text evidence="2 9">Belongs to the MGMT family.</text>
</comment>
<evidence type="ECO:0000256" key="7">
    <source>
        <dbReference type="ARBA" id="ARBA00023204"/>
    </source>
</evidence>
<accession>A0A317Q9X4</accession>
<protein>
    <recommendedName>
        <fullName evidence="9">Methylated-DNA--protein-cysteine methyltransferase</fullName>
        <ecNumber evidence="9">2.1.1.63</ecNumber>
    </recommendedName>
    <alternativeName>
        <fullName evidence="9">6-O-methylguanine-DNA methyltransferase</fullName>
        <shortName evidence="9">MGMT</shortName>
    </alternativeName>
    <alternativeName>
        <fullName evidence="9">O-6-methylguanine-DNA-alkyltransferase</fullName>
    </alternativeName>
</protein>
<feature type="domain" description="Methylated-DNA-[protein]-cysteine S-methyltransferase DNA binding" evidence="10">
    <location>
        <begin position="81"/>
        <end position="160"/>
    </location>
</feature>
<dbReference type="RefSeq" id="WP_110075493.1">
    <property type="nucleotide sequence ID" value="NZ_QGTT01000004.1"/>
</dbReference>
<keyword evidence="6 9" id="KW-0227">DNA damage</keyword>
<keyword evidence="3 9" id="KW-0963">Cytoplasm</keyword>
<keyword evidence="4 9" id="KW-0489">Methyltransferase</keyword>
<comment type="catalytic activity">
    <reaction evidence="1 9">
        <text>a 4-O-methyl-thymidine in DNA + L-cysteinyl-[protein] = a thymidine in DNA + S-methyl-L-cysteinyl-[protein]</text>
        <dbReference type="Rhea" id="RHEA:53428"/>
        <dbReference type="Rhea" id="RHEA-COMP:10131"/>
        <dbReference type="Rhea" id="RHEA-COMP:10132"/>
        <dbReference type="Rhea" id="RHEA-COMP:13555"/>
        <dbReference type="Rhea" id="RHEA-COMP:13556"/>
        <dbReference type="ChEBI" id="CHEBI:29950"/>
        <dbReference type="ChEBI" id="CHEBI:82612"/>
        <dbReference type="ChEBI" id="CHEBI:137386"/>
        <dbReference type="ChEBI" id="CHEBI:137387"/>
        <dbReference type="EC" id="2.1.1.63"/>
    </reaction>
</comment>
<dbReference type="InterPro" id="IPR036388">
    <property type="entry name" value="WH-like_DNA-bd_sf"/>
</dbReference>
<gene>
    <name evidence="12" type="ORF">DET45_10448</name>
</gene>
<feature type="domain" description="Methylguanine DNA methyltransferase ribonuclease-like" evidence="11">
    <location>
        <begin position="9"/>
        <end position="76"/>
    </location>
</feature>
<evidence type="ECO:0000256" key="2">
    <source>
        <dbReference type="ARBA" id="ARBA00008711"/>
    </source>
</evidence>
<dbReference type="SUPFAM" id="SSF53155">
    <property type="entry name" value="Methylated DNA-protein cysteine methyltransferase domain"/>
    <property type="match status" value="1"/>
</dbReference>
<proteinExistence type="inferred from homology"/>